<accession>A0ABP5AF43</accession>
<keyword evidence="3" id="KW-1185">Reference proteome</keyword>
<reference evidence="3" key="1">
    <citation type="journal article" date="2019" name="Int. J. Syst. Evol. Microbiol.">
        <title>The Global Catalogue of Microorganisms (GCM) 10K type strain sequencing project: providing services to taxonomists for standard genome sequencing and annotation.</title>
        <authorList>
            <consortium name="The Broad Institute Genomics Platform"/>
            <consortium name="The Broad Institute Genome Sequencing Center for Infectious Disease"/>
            <person name="Wu L."/>
            <person name="Ma J."/>
        </authorList>
    </citation>
    <scope>NUCLEOTIDE SEQUENCE [LARGE SCALE GENOMIC DNA]</scope>
    <source>
        <strain evidence="3">JCM 14046</strain>
    </source>
</reference>
<comment type="caution">
    <text evidence="2">The sequence shown here is derived from an EMBL/GenBank/DDBJ whole genome shotgun (WGS) entry which is preliminary data.</text>
</comment>
<dbReference type="Proteomes" id="UP001501612">
    <property type="component" value="Unassembled WGS sequence"/>
</dbReference>
<proteinExistence type="predicted"/>
<name>A0ABP5AF43_9ACTN</name>
<dbReference type="SUPFAM" id="SSF55729">
    <property type="entry name" value="Acyl-CoA N-acyltransferases (Nat)"/>
    <property type="match status" value="1"/>
</dbReference>
<dbReference type="EMBL" id="BAAAMY010000002">
    <property type="protein sequence ID" value="GAA1912243.1"/>
    <property type="molecule type" value="Genomic_DNA"/>
</dbReference>
<evidence type="ECO:0000313" key="3">
    <source>
        <dbReference type="Proteomes" id="UP001501612"/>
    </source>
</evidence>
<dbReference type="Pfam" id="PF13508">
    <property type="entry name" value="Acetyltransf_7"/>
    <property type="match status" value="1"/>
</dbReference>
<organism evidence="2 3">
    <name type="scientific">Nocardioides lentus</name>
    <dbReference type="NCBI Taxonomy" id="338077"/>
    <lineage>
        <taxon>Bacteria</taxon>
        <taxon>Bacillati</taxon>
        <taxon>Actinomycetota</taxon>
        <taxon>Actinomycetes</taxon>
        <taxon>Propionibacteriales</taxon>
        <taxon>Nocardioidaceae</taxon>
        <taxon>Nocardioides</taxon>
    </lineage>
</organism>
<gene>
    <name evidence="2" type="ORF">GCM10009737_12170</name>
</gene>
<dbReference type="RefSeq" id="WP_344005129.1">
    <property type="nucleotide sequence ID" value="NZ_BAAAMY010000002.1"/>
</dbReference>
<dbReference type="Gene3D" id="3.40.630.30">
    <property type="match status" value="1"/>
</dbReference>
<evidence type="ECO:0000313" key="2">
    <source>
        <dbReference type="EMBL" id="GAA1912243.1"/>
    </source>
</evidence>
<protein>
    <recommendedName>
        <fullName evidence="1">N-acetyltransferase domain-containing protein</fullName>
    </recommendedName>
</protein>
<evidence type="ECO:0000259" key="1">
    <source>
        <dbReference type="PROSITE" id="PS51186"/>
    </source>
</evidence>
<dbReference type="PROSITE" id="PS51186">
    <property type="entry name" value="GNAT"/>
    <property type="match status" value="1"/>
</dbReference>
<feature type="domain" description="N-acetyltransferase" evidence="1">
    <location>
        <begin position="6"/>
        <end position="156"/>
    </location>
</feature>
<dbReference type="InterPro" id="IPR000182">
    <property type="entry name" value="GNAT_dom"/>
</dbReference>
<sequence>MGVEPLPWRPAGPADATALRDLERRANLAGLGHVFGSLPFPDDAVLASWRALLADPAVDVEVLDGEHGLTALLAVQGERLRQLAVDPAAWGLGIGAAALARFRARVPGRARLWCLERNHRALAFYARHGWAPTGRTRRTPWQAPPPHPVELELGIGADG</sequence>
<dbReference type="InterPro" id="IPR016181">
    <property type="entry name" value="Acyl_CoA_acyltransferase"/>
</dbReference>